<organism evidence="3 4">
    <name type="scientific">Paracoccus zhejiangensis</name>
    <dbReference type="NCBI Taxonomy" id="1077935"/>
    <lineage>
        <taxon>Bacteria</taxon>
        <taxon>Pseudomonadati</taxon>
        <taxon>Pseudomonadota</taxon>
        <taxon>Alphaproteobacteria</taxon>
        <taxon>Rhodobacterales</taxon>
        <taxon>Paracoccaceae</taxon>
        <taxon>Paracoccus</taxon>
    </lineage>
</organism>
<feature type="transmembrane region" description="Helical" evidence="1">
    <location>
        <begin position="222"/>
        <end position="242"/>
    </location>
</feature>
<keyword evidence="1" id="KW-0812">Transmembrane</keyword>
<accession>A0A2H5F2Y3</accession>
<dbReference type="EMBL" id="CP025430">
    <property type="protein sequence ID" value="AUH65903.1"/>
    <property type="molecule type" value="Genomic_DNA"/>
</dbReference>
<keyword evidence="4" id="KW-1185">Reference proteome</keyword>
<gene>
    <name evidence="3" type="ORF">CX676_18490</name>
</gene>
<dbReference type="KEGG" id="pzh:CX676_18490"/>
<dbReference type="AlphaFoldDB" id="A0A2H5F2Y3"/>
<feature type="transmembrane region" description="Helical" evidence="1">
    <location>
        <begin position="274"/>
        <end position="293"/>
    </location>
</feature>
<reference evidence="3 4" key="1">
    <citation type="journal article" date="2013" name="Antonie Van Leeuwenhoek">
        <title>Paracoccus zhejiangensis sp. nov., isolated from activated sludge in wastewater-treatment system.</title>
        <authorList>
            <person name="Wu Z.G."/>
            <person name="Zhang D.F."/>
            <person name="Liu Y.L."/>
            <person name="Wang F."/>
            <person name="Jiang X."/>
            <person name="Li C."/>
            <person name="Li S.P."/>
            <person name="Hong Q."/>
            <person name="Li W.J."/>
        </authorList>
    </citation>
    <scope>NUCLEOTIDE SEQUENCE [LARGE SCALE GENOMIC DNA]</scope>
    <source>
        <strain evidence="3 4">J6</strain>
    </source>
</reference>
<feature type="transmembrane region" description="Helical" evidence="1">
    <location>
        <begin position="71"/>
        <end position="91"/>
    </location>
</feature>
<name>A0A2H5F2Y3_9RHOB</name>
<proteinExistence type="predicted"/>
<dbReference type="Proteomes" id="UP000234530">
    <property type="component" value="Chromosome"/>
</dbReference>
<feature type="transmembrane region" description="Helical" evidence="1">
    <location>
        <begin position="249"/>
        <end position="268"/>
    </location>
</feature>
<keyword evidence="1" id="KW-1133">Transmembrane helix</keyword>
<feature type="signal peptide" evidence="2">
    <location>
        <begin position="1"/>
        <end position="25"/>
    </location>
</feature>
<protein>
    <submittedName>
        <fullName evidence="3">Uncharacterized protein</fullName>
    </submittedName>
</protein>
<feature type="transmembrane region" description="Helical" evidence="1">
    <location>
        <begin position="164"/>
        <end position="182"/>
    </location>
</feature>
<keyword evidence="2" id="KW-0732">Signal</keyword>
<feature type="transmembrane region" description="Helical" evidence="1">
    <location>
        <begin position="194"/>
        <end position="216"/>
    </location>
</feature>
<sequence>MILAVAIFIASGLGFALTPAPVAVAGYPETAAAAEMAALTSLSAPGLNSVSVPADYGVDLASLFLRPEHTLLWLLLLAVWGALMLHGWQVLGSELRARRAVAAAGEVAPAPTPAARPSVVEGPPTPGEIARQVERENKPAEHAALTLALILGAAWPWVSRDYPVTGFMLAAAMFALSLTAALRGQQVGGAIRRLPTVGLFAGWATAVTYAAFATLVNGHLGIPPVAATAIAMLLCAGAGIVVQLRLGGSVSYSIAIIWSLVGLATATMSSDPTIATVAILGIAAMAIVLVRAAS</sequence>
<evidence type="ECO:0000256" key="2">
    <source>
        <dbReference type="SAM" id="SignalP"/>
    </source>
</evidence>
<evidence type="ECO:0000256" key="1">
    <source>
        <dbReference type="SAM" id="Phobius"/>
    </source>
</evidence>
<keyword evidence="1" id="KW-0472">Membrane</keyword>
<evidence type="ECO:0000313" key="4">
    <source>
        <dbReference type="Proteomes" id="UP000234530"/>
    </source>
</evidence>
<feature type="transmembrane region" description="Helical" evidence="1">
    <location>
        <begin position="140"/>
        <end position="158"/>
    </location>
</feature>
<feature type="chain" id="PRO_5014110627" evidence="2">
    <location>
        <begin position="26"/>
        <end position="294"/>
    </location>
</feature>
<evidence type="ECO:0000313" key="3">
    <source>
        <dbReference type="EMBL" id="AUH65903.1"/>
    </source>
</evidence>